<dbReference type="EMBL" id="CP072643">
    <property type="protein sequence ID" value="QUV95494.1"/>
    <property type="molecule type" value="Genomic_DNA"/>
</dbReference>
<accession>A0ABX8B3J8</accession>
<dbReference type="RefSeq" id="WP_211423715.1">
    <property type="nucleotide sequence ID" value="NZ_CP072643.1"/>
</dbReference>
<reference evidence="1 2" key="1">
    <citation type="submission" date="2021-03" db="EMBL/GenBank/DDBJ databases">
        <title>Genomic and phenotypic characterization of Chloracidobacterium isolates provides evidence for multiple species.</title>
        <authorList>
            <person name="Saini M.K."/>
            <person name="Costas A.M.G."/>
            <person name="Tank M."/>
            <person name="Bryant D.A."/>
        </authorList>
    </citation>
    <scope>NUCLEOTIDE SEQUENCE [LARGE SCALE GENOMIC DNA]</scope>
    <source>
        <strain evidence="1 2">N</strain>
    </source>
</reference>
<sequence length="119" mass="12586">MMSPIFEYTALVSPILPGEAAQLAKNFACADPHQRTFIGLPPSVKDAHGLPSATCVTVTFEVNAVPGSLTAYIAGGRGGMLRLSTDLMEALQLTPNMKATVRLLSRDGDRPQMEISIAG</sequence>
<dbReference type="Proteomes" id="UP000677668">
    <property type="component" value="Chromosome 2"/>
</dbReference>
<evidence type="ECO:0000313" key="2">
    <source>
        <dbReference type="Proteomes" id="UP000677668"/>
    </source>
</evidence>
<evidence type="ECO:0000313" key="1">
    <source>
        <dbReference type="EMBL" id="QUV95494.1"/>
    </source>
</evidence>
<keyword evidence="2" id="KW-1185">Reference proteome</keyword>
<name>A0ABX8B3J8_9BACT</name>
<protein>
    <submittedName>
        <fullName evidence="1">Uncharacterized protein</fullName>
    </submittedName>
</protein>
<gene>
    <name evidence="1" type="ORF">J8C05_11685</name>
</gene>
<proteinExistence type="predicted"/>
<organism evidence="1 2">
    <name type="scientific">Chloracidobacterium sp. N</name>
    <dbReference type="NCBI Taxonomy" id="2821540"/>
    <lineage>
        <taxon>Bacteria</taxon>
        <taxon>Pseudomonadati</taxon>
        <taxon>Acidobacteriota</taxon>
        <taxon>Terriglobia</taxon>
        <taxon>Terriglobales</taxon>
        <taxon>Acidobacteriaceae</taxon>
        <taxon>Chloracidobacterium</taxon>
        <taxon>Chloracidobacterium aggregatum</taxon>
    </lineage>
</organism>